<organism evidence="8 9">
    <name type="scientific">Mesorhizobium zhangyense</name>
    <dbReference type="NCBI Taxonomy" id="1776730"/>
    <lineage>
        <taxon>Bacteria</taxon>
        <taxon>Pseudomonadati</taxon>
        <taxon>Pseudomonadota</taxon>
        <taxon>Alphaproteobacteria</taxon>
        <taxon>Hyphomicrobiales</taxon>
        <taxon>Phyllobacteriaceae</taxon>
        <taxon>Mesorhizobium</taxon>
    </lineage>
</organism>
<evidence type="ECO:0000313" key="9">
    <source>
        <dbReference type="Proteomes" id="UP000481252"/>
    </source>
</evidence>
<feature type="domain" description="GtrA/DPMS transmembrane" evidence="7">
    <location>
        <begin position="15"/>
        <end position="128"/>
    </location>
</feature>
<proteinExistence type="inferred from homology"/>
<dbReference type="PANTHER" id="PTHR38459">
    <property type="entry name" value="PROPHAGE BACTOPRENOL-LINKED GLUCOSE TRANSLOCASE HOMOLOG"/>
    <property type="match status" value="1"/>
</dbReference>
<feature type="transmembrane region" description="Helical" evidence="6">
    <location>
        <begin position="109"/>
        <end position="128"/>
    </location>
</feature>
<keyword evidence="4 6" id="KW-1133">Transmembrane helix</keyword>
<evidence type="ECO:0000256" key="2">
    <source>
        <dbReference type="ARBA" id="ARBA00009399"/>
    </source>
</evidence>
<dbReference type="EMBL" id="JAAKZG010000011">
    <property type="protein sequence ID" value="NGN43733.1"/>
    <property type="molecule type" value="Genomic_DNA"/>
</dbReference>
<dbReference type="Pfam" id="PF04138">
    <property type="entry name" value="GtrA_DPMS_TM"/>
    <property type="match status" value="1"/>
</dbReference>
<comment type="subcellular location">
    <subcellularLocation>
        <location evidence="1">Membrane</location>
        <topology evidence="1">Multi-pass membrane protein</topology>
    </subcellularLocation>
</comment>
<keyword evidence="3 6" id="KW-0812">Transmembrane</keyword>
<gene>
    <name evidence="8" type="ORF">G6N74_21965</name>
</gene>
<dbReference type="InterPro" id="IPR007267">
    <property type="entry name" value="GtrA_DPMS_TM"/>
</dbReference>
<evidence type="ECO:0000313" key="8">
    <source>
        <dbReference type="EMBL" id="NGN43733.1"/>
    </source>
</evidence>
<dbReference type="GO" id="GO:0000271">
    <property type="term" value="P:polysaccharide biosynthetic process"/>
    <property type="evidence" value="ECO:0007669"/>
    <property type="project" value="InterPro"/>
</dbReference>
<dbReference type="RefSeq" id="WP_165120153.1">
    <property type="nucleotide sequence ID" value="NZ_JAAKZG010000011.1"/>
</dbReference>
<protein>
    <submittedName>
        <fullName evidence="8">GtrA family protein</fullName>
    </submittedName>
</protein>
<feature type="transmembrane region" description="Helical" evidence="6">
    <location>
        <begin position="39"/>
        <end position="57"/>
    </location>
</feature>
<comment type="similarity">
    <text evidence="2">Belongs to the GtrA family.</text>
</comment>
<feature type="transmembrane region" description="Helical" evidence="6">
    <location>
        <begin position="78"/>
        <end position="97"/>
    </location>
</feature>
<dbReference type="AlphaFoldDB" id="A0A7C9RD38"/>
<evidence type="ECO:0000256" key="3">
    <source>
        <dbReference type="ARBA" id="ARBA00022692"/>
    </source>
</evidence>
<evidence type="ECO:0000256" key="4">
    <source>
        <dbReference type="ARBA" id="ARBA00022989"/>
    </source>
</evidence>
<evidence type="ECO:0000256" key="1">
    <source>
        <dbReference type="ARBA" id="ARBA00004141"/>
    </source>
</evidence>
<evidence type="ECO:0000259" key="7">
    <source>
        <dbReference type="Pfam" id="PF04138"/>
    </source>
</evidence>
<evidence type="ECO:0000256" key="5">
    <source>
        <dbReference type="ARBA" id="ARBA00023136"/>
    </source>
</evidence>
<keyword evidence="9" id="KW-1185">Reference proteome</keyword>
<dbReference type="Proteomes" id="UP000481252">
    <property type="component" value="Unassembled WGS sequence"/>
</dbReference>
<dbReference type="GO" id="GO:0005886">
    <property type="term" value="C:plasma membrane"/>
    <property type="evidence" value="ECO:0007669"/>
    <property type="project" value="TreeGrafter"/>
</dbReference>
<name>A0A7C9RD38_9HYPH</name>
<sequence>MTAMLQTAFRLRFVRFVTVGVGAAALLLVLSYVLASIGLPRFAAGLIAYAVAFVVAYSAQRGWTFGAAHGHGHALPRYFILQAGCALLSGVLAHIAVDRFHMSPLAMSVLITAVASTVSYVVSSLWVFPDKPGHSNKR</sequence>
<reference evidence="8 9" key="1">
    <citation type="submission" date="2020-02" db="EMBL/GenBank/DDBJ databases">
        <title>Genome sequence of the type strain CGMCC 1.15528 of Mesorhizobium zhangyense.</title>
        <authorList>
            <person name="Gao J."/>
            <person name="Sun J."/>
        </authorList>
    </citation>
    <scope>NUCLEOTIDE SEQUENCE [LARGE SCALE GENOMIC DNA]</scope>
    <source>
        <strain evidence="8 9">CGMCC 1.15528</strain>
    </source>
</reference>
<evidence type="ECO:0000256" key="6">
    <source>
        <dbReference type="SAM" id="Phobius"/>
    </source>
</evidence>
<accession>A0A7C9RD38</accession>
<dbReference type="InterPro" id="IPR051401">
    <property type="entry name" value="GtrA_CellWall_Glycosyl"/>
</dbReference>
<keyword evidence="5 6" id="KW-0472">Membrane</keyword>
<dbReference type="PANTHER" id="PTHR38459:SF1">
    <property type="entry name" value="PROPHAGE BACTOPRENOL-LINKED GLUCOSE TRANSLOCASE HOMOLOG"/>
    <property type="match status" value="1"/>
</dbReference>
<feature type="transmembrane region" description="Helical" evidence="6">
    <location>
        <begin position="12"/>
        <end position="33"/>
    </location>
</feature>
<comment type="caution">
    <text evidence="8">The sequence shown here is derived from an EMBL/GenBank/DDBJ whole genome shotgun (WGS) entry which is preliminary data.</text>
</comment>